<evidence type="ECO:0000313" key="2">
    <source>
        <dbReference type="Proteomes" id="UP000744676"/>
    </source>
</evidence>
<accession>A0ACB6UZH8</accession>
<proteinExistence type="predicted"/>
<reference evidence="1 2" key="1">
    <citation type="journal article" date="2020" name="Front. Microbiol.">
        <title>Phenotypic and Genetic Characterization of the Cheese Ripening Yeast Geotrichum candidum.</title>
        <authorList>
            <person name="Perkins V."/>
            <person name="Vignola S."/>
            <person name="Lessard M.H."/>
            <person name="Plante P.L."/>
            <person name="Corbeil J."/>
            <person name="Dugat-Bony E."/>
            <person name="Frenette M."/>
            <person name="Labrie S."/>
        </authorList>
    </citation>
    <scope>NUCLEOTIDE SEQUENCE [LARGE SCALE GENOMIC DNA]</scope>
    <source>
        <strain evidence="1 2">LMA-1147</strain>
    </source>
</reference>
<sequence>MSTTIPEAYTPIPKGITLYTLGTPNGVKISVALSVLGVPYKSYLIDISTNIQKEPWFLEHVNPNGRIPGIIDTTDGNPVRVFESGAILLYLADKYDKAHKISYPHGTREYYETLEWLFFQNAGVGPMQGQANHFKIFASEKIPYGIKRYTDETRRLYSVLETRLKENTSGFLVGDHVSIADFSTVGWVGSAYGIDIDLKSEFPALHAWVERIIKLPGAVEGFNTPNPWRGFTAGPWKAE</sequence>
<name>A0ACB6UZH8_9ASCO</name>
<organism evidence="1 2">
    <name type="scientific">Geotrichum galactomycetum</name>
    <dbReference type="NCBI Taxonomy" id="27317"/>
    <lineage>
        <taxon>Eukaryota</taxon>
        <taxon>Fungi</taxon>
        <taxon>Dikarya</taxon>
        <taxon>Ascomycota</taxon>
        <taxon>Saccharomycotina</taxon>
        <taxon>Dipodascomycetes</taxon>
        <taxon>Dipodascales</taxon>
        <taxon>Dipodascaceae</taxon>
        <taxon>Geotrichum</taxon>
    </lineage>
</organism>
<dbReference type="EMBL" id="QVQA01000227">
    <property type="protein sequence ID" value="KAF5093511.1"/>
    <property type="molecule type" value="Genomic_DNA"/>
</dbReference>
<keyword evidence="2" id="KW-1185">Reference proteome</keyword>
<evidence type="ECO:0000313" key="1">
    <source>
        <dbReference type="EMBL" id="KAF5093511.1"/>
    </source>
</evidence>
<comment type="caution">
    <text evidence="1">The sequence shown here is derived from an EMBL/GenBank/DDBJ whole genome shotgun (WGS) entry which is preliminary data.</text>
</comment>
<gene>
    <name evidence="1" type="ORF">D0Z00_004027</name>
</gene>
<dbReference type="Proteomes" id="UP000744676">
    <property type="component" value="Unassembled WGS sequence"/>
</dbReference>
<protein>
    <submittedName>
        <fullName evidence="1">Uncharacterized protein</fullName>
    </submittedName>
</protein>